<keyword evidence="2" id="KW-1185">Reference proteome</keyword>
<dbReference type="EMBL" id="JABSTQ010009762">
    <property type="protein sequence ID" value="KAG0426108.1"/>
    <property type="molecule type" value="Genomic_DNA"/>
</dbReference>
<organism evidence="1 2">
    <name type="scientific">Ixodes persulcatus</name>
    <name type="common">Taiga tick</name>
    <dbReference type="NCBI Taxonomy" id="34615"/>
    <lineage>
        <taxon>Eukaryota</taxon>
        <taxon>Metazoa</taxon>
        <taxon>Ecdysozoa</taxon>
        <taxon>Arthropoda</taxon>
        <taxon>Chelicerata</taxon>
        <taxon>Arachnida</taxon>
        <taxon>Acari</taxon>
        <taxon>Parasitiformes</taxon>
        <taxon>Ixodida</taxon>
        <taxon>Ixodoidea</taxon>
        <taxon>Ixodidae</taxon>
        <taxon>Ixodinae</taxon>
        <taxon>Ixodes</taxon>
    </lineage>
</organism>
<dbReference type="Proteomes" id="UP000805193">
    <property type="component" value="Unassembled WGS sequence"/>
</dbReference>
<accession>A0AC60PXU3</accession>
<proteinExistence type="predicted"/>
<evidence type="ECO:0000313" key="1">
    <source>
        <dbReference type="EMBL" id="KAG0426108.1"/>
    </source>
</evidence>
<protein>
    <submittedName>
        <fullName evidence="1">Uncharacterized protein</fullName>
    </submittedName>
</protein>
<reference evidence="1 2" key="1">
    <citation type="journal article" date="2020" name="Cell">
        <title>Large-Scale Comparative Analyses of Tick Genomes Elucidate Their Genetic Diversity and Vector Capacities.</title>
        <authorList>
            <consortium name="Tick Genome and Microbiome Consortium (TIGMIC)"/>
            <person name="Jia N."/>
            <person name="Wang J."/>
            <person name="Shi W."/>
            <person name="Du L."/>
            <person name="Sun Y."/>
            <person name="Zhan W."/>
            <person name="Jiang J.F."/>
            <person name="Wang Q."/>
            <person name="Zhang B."/>
            <person name="Ji P."/>
            <person name="Bell-Sakyi L."/>
            <person name="Cui X.M."/>
            <person name="Yuan T.T."/>
            <person name="Jiang B.G."/>
            <person name="Yang W.F."/>
            <person name="Lam T.T."/>
            <person name="Chang Q.C."/>
            <person name="Ding S.J."/>
            <person name="Wang X.J."/>
            <person name="Zhu J.G."/>
            <person name="Ruan X.D."/>
            <person name="Zhao L."/>
            <person name="Wei J.T."/>
            <person name="Ye R.Z."/>
            <person name="Que T.C."/>
            <person name="Du C.H."/>
            <person name="Zhou Y.H."/>
            <person name="Cheng J.X."/>
            <person name="Dai P.F."/>
            <person name="Guo W.B."/>
            <person name="Han X.H."/>
            <person name="Huang E.J."/>
            <person name="Li L.F."/>
            <person name="Wei W."/>
            <person name="Gao Y.C."/>
            <person name="Liu J.Z."/>
            <person name="Shao H.Z."/>
            <person name="Wang X."/>
            <person name="Wang C.C."/>
            <person name="Yang T.C."/>
            <person name="Huo Q.B."/>
            <person name="Li W."/>
            <person name="Chen H.Y."/>
            <person name="Chen S.E."/>
            <person name="Zhou L.G."/>
            <person name="Ni X.B."/>
            <person name="Tian J.H."/>
            <person name="Sheng Y."/>
            <person name="Liu T."/>
            <person name="Pan Y.S."/>
            <person name="Xia L.Y."/>
            <person name="Li J."/>
            <person name="Zhao F."/>
            <person name="Cao W.C."/>
        </authorList>
    </citation>
    <scope>NUCLEOTIDE SEQUENCE [LARGE SCALE GENOMIC DNA]</scope>
    <source>
        <strain evidence="1">Iper-2018</strain>
    </source>
</reference>
<gene>
    <name evidence="1" type="ORF">HPB47_026760</name>
</gene>
<evidence type="ECO:0000313" key="2">
    <source>
        <dbReference type="Proteomes" id="UP000805193"/>
    </source>
</evidence>
<name>A0AC60PXU3_IXOPE</name>
<sequence length="121" mass="14111">MAAACLNVHCNRRHTGTLSLQLRKNLRTYRLLRLKACYLTMATVCLNVHCSLEAHGDSIIAVKEEPTDVEWQSSNQEESCGFFAHEQWDQEQQEEQYEPKSYDCRFCSFSSFIKSKVLEYH</sequence>
<comment type="caution">
    <text evidence="1">The sequence shown here is derived from an EMBL/GenBank/DDBJ whole genome shotgun (WGS) entry which is preliminary data.</text>
</comment>